<accession>A0A4V5ZZA6</accession>
<dbReference type="SMART" id="SM00587">
    <property type="entry name" value="CHK"/>
    <property type="match status" value="1"/>
</dbReference>
<proteinExistence type="predicted"/>
<sequence length="387" mass="44299">MSTLLKDLQCPSTTGFELGLKPIHGTPYTVRWILDAFGKECLIREEEISNVAVSNINEGSGFVSQILKIVLHLKDKRTCSFVLKVPDSSLIDKSFNGTVSDGNAAYFNREIEFYREFSLTNFPLPTIYKTVLWKPGKATGALLMEDLSQSCFVQPVSQTLTLKQLLVIAEHLADMHNLYLSLTEEEKQEYQKSFSVLKDCISFRTQIFDPKVRELRDRHPNLLGRKVTPVLEHLADSNYHRYASSTLSDQFNLPRVLVHGDLWSNNILWNSENPSEVAAYIDWQGFFIGNLAFDLSRILVLCTSSSIRRSHTQTVLSHYFSSLKNPTFSKEAVFSAFKETLPYQVAHMMFVIRLLEDTYSKPELEEMLDRVVCVLDDIADHETMYRK</sequence>
<dbReference type="SUPFAM" id="SSF56112">
    <property type="entry name" value="Protein kinase-like (PK-like)"/>
    <property type="match status" value="1"/>
</dbReference>
<feature type="domain" description="CHK kinase-like" evidence="1">
    <location>
        <begin position="142"/>
        <end position="330"/>
    </location>
</feature>
<dbReference type="OrthoDB" id="5777157at2759"/>
<dbReference type="Gene3D" id="3.90.1200.10">
    <property type="match status" value="1"/>
</dbReference>
<keyword evidence="3" id="KW-1185">Reference proteome</keyword>
<dbReference type="PANTHER" id="PTHR23020">
    <property type="entry name" value="UNCHARACTERIZED NUCLEAR HORMONE RECEPTOR-RELATED"/>
    <property type="match status" value="1"/>
</dbReference>
<dbReference type="PANTHER" id="PTHR23020:SF41">
    <property type="entry name" value="AMINOGLYCOSIDE PHOSPHOTRANSFERASE DOMAIN-CONTAINING PROTEIN"/>
    <property type="match status" value="1"/>
</dbReference>
<comment type="caution">
    <text evidence="2">The sequence shown here is derived from an EMBL/GenBank/DDBJ whole genome shotgun (WGS) entry which is preliminary data.</text>
</comment>
<evidence type="ECO:0000313" key="3">
    <source>
        <dbReference type="Proteomes" id="UP000298663"/>
    </source>
</evidence>
<dbReference type="AlphaFoldDB" id="A0A4V5ZZA6"/>
<reference evidence="2 3" key="2">
    <citation type="journal article" date="2019" name="G3 (Bethesda)">
        <title>Hybrid Assembly of the Genome of the Entomopathogenic Nematode Steinernema carpocapsae Identifies the X-Chromosome.</title>
        <authorList>
            <person name="Serra L."/>
            <person name="Macchietto M."/>
            <person name="Macias-Munoz A."/>
            <person name="McGill C.J."/>
            <person name="Rodriguez I.M."/>
            <person name="Rodriguez B."/>
            <person name="Murad R."/>
            <person name="Mortazavi A."/>
        </authorList>
    </citation>
    <scope>NUCLEOTIDE SEQUENCE [LARGE SCALE GENOMIC DNA]</scope>
    <source>
        <strain evidence="2 3">ALL</strain>
    </source>
</reference>
<dbReference type="Pfam" id="PF07914">
    <property type="entry name" value="DUF1679"/>
    <property type="match status" value="1"/>
</dbReference>
<organism evidence="2 3">
    <name type="scientific">Steinernema carpocapsae</name>
    <name type="common">Entomopathogenic nematode</name>
    <dbReference type="NCBI Taxonomy" id="34508"/>
    <lineage>
        <taxon>Eukaryota</taxon>
        <taxon>Metazoa</taxon>
        <taxon>Ecdysozoa</taxon>
        <taxon>Nematoda</taxon>
        <taxon>Chromadorea</taxon>
        <taxon>Rhabditida</taxon>
        <taxon>Tylenchina</taxon>
        <taxon>Panagrolaimomorpha</taxon>
        <taxon>Strongyloidoidea</taxon>
        <taxon>Steinernematidae</taxon>
        <taxon>Steinernema</taxon>
    </lineage>
</organism>
<dbReference type="InterPro" id="IPR015897">
    <property type="entry name" value="CHK_kinase-like"/>
</dbReference>
<dbReference type="Proteomes" id="UP000298663">
    <property type="component" value="Unassembled WGS sequence"/>
</dbReference>
<name>A0A4V5ZZA6_STECR</name>
<dbReference type="InterPro" id="IPR012877">
    <property type="entry name" value="Dhs-27"/>
</dbReference>
<dbReference type="EMBL" id="AZBU02000008">
    <property type="protein sequence ID" value="TKR66925.1"/>
    <property type="molecule type" value="Genomic_DNA"/>
</dbReference>
<gene>
    <name evidence="2" type="ORF">L596_023149</name>
</gene>
<reference evidence="2 3" key="1">
    <citation type="journal article" date="2015" name="Genome Biol.">
        <title>Comparative genomics of Steinernema reveals deeply conserved gene regulatory networks.</title>
        <authorList>
            <person name="Dillman A.R."/>
            <person name="Macchietto M."/>
            <person name="Porter C.F."/>
            <person name="Rogers A."/>
            <person name="Williams B."/>
            <person name="Antoshechkin I."/>
            <person name="Lee M.M."/>
            <person name="Goodwin Z."/>
            <person name="Lu X."/>
            <person name="Lewis E.E."/>
            <person name="Goodrich-Blair H."/>
            <person name="Stock S.P."/>
            <person name="Adams B.J."/>
            <person name="Sternberg P.W."/>
            <person name="Mortazavi A."/>
        </authorList>
    </citation>
    <scope>NUCLEOTIDE SEQUENCE [LARGE SCALE GENOMIC DNA]</scope>
    <source>
        <strain evidence="2 3">ALL</strain>
    </source>
</reference>
<evidence type="ECO:0000259" key="1">
    <source>
        <dbReference type="SMART" id="SM00587"/>
    </source>
</evidence>
<dbReference type="InterPro" id="IPR052961">
    <property type="entry name" value="Oxido-Kinase-like_Enzymes"/>
</dbReference>
<evidence type="ECO:0000313" key="2">
    <source>
        <dbReference type="EMBL" id="TKR66925.1"/>
    </source>
</evidence>
<dbReference type="InterPro" id="IPR011009">
    <property type="entry name" value="Kinase-like_dom_sf"/>
</dbReference>
<protein>
    <recommendedName>
        <fullName evidence="1">CHK kinase-like domain-containing protein</fullName>
    </recommendedName>
</protein>